<keyword evidence="3" id="KW-1185">Reference proteome</keyword>
<dbReference type="RefSeq" id="WP_113617857.1">
    <property type="nucleotide sequence ID" value="NZ_QFFJ01000002.1"/>
</dbReference>
<evidence type="ECO:0008006" key="4">
    <source>
        <dbReference type="Google" id="ProtNLM"/>
    </source>
</evidence>
<sequence length="202" mass="22122">MKKILLLHVLIALFLSVKAQRVHKISADSVLLTGDCCGTELILENKTSKINGFLKNNGKGRTSFTKLQLVTVGDSAIAIPGQDTLRIRDVWWLGNMTRGLVIAPDTNYLVPASIHVVLLPDISQPRQITLPAPEQNKNREIVIVDKTSGSNRWKINGAFVNRGVNGTPPYTADNNLTVGQGDKLMLVSDGVKWYNTQVCCGM</sequence>
<feature type="chain" id="PRO_5016899782" description="FHA domain-containing protein" evidence="1">
    <location>
        <begin position="20"/>
        <end position="202"/>
    </location>
</feature>
<gene>
    <name evidence="2" type="ORF">DF182_21490</name>
</gene>
<evidence type="ECO:0000313" key="2">
    <source>
        <dbReference type="EMBL" id="RBL89112.1"/>
    </source>
</evidence>
<dbReference type="Proteomes" id="UP000253410">
    <property type="component" value="Unassembled WGS sequence"/>
</dbReference>
<name>A0A365XRY6_9BACT</name>
<reference evidence="2 3" key="1">
    <citation type="submission" date="2018-05" db="EMBL/GenBank/DDBJ databases">
        <title>Chitinophaga sp. K3CV102501T nov., isolated from isolated from a monsoon evergreen broad-leaved forest soil.</title>
        <authorList>
            <person name="Lv Y."/>
        </authorList>
    </citation>
    <scope>NUCLEOTIDE SEQUENCE [LARGE SCALE GENOMIC DNA]</scope>
    <source>
        <strain evidence="2 3">GDMCC 1.1325</strain>
    </source>
</reference>
<dbReference type="OrthoDB" id="681101at2"/>
<evidence type="ECO:0000256" key="1">
    <source>
        <dbReference type="SAM" id="SignalP"/>
    </source>
</evidence>
<accession>A0A365XRY6</accession>
<dbReference type="AlphaFoldDB" id="A0A365XRY6"/>
<evidence type="ECO:0000313" key="3">
    <source>
        <dbReference type="Proteomes" id="UP000253410"/>
    </source>
</evidence>
<proteinExistence type="predicted"/>
<feature type="signal peptide" evidence="1">
    <location>
        <begin position="1"/>
        <end position="19"/>
    </location>
</feature>
<comment type="caution">
    <text evidence="2">The sequence shown here is derived from an EMBL/GenBank/DDBJ whole genome shotgun (WGS) entry which is preliminary data.</text>
</comment>
<protein>
    <recommendedName>
        <fullName evidence="4">FHA domain-containing protein</fullName>
    </recommendedName>
</protein>
<dbReference type="EMBL" id="QFFJ01000002">
    <property type="protein sequence ID" value="RBL89112.1"/>
    <property type="molecule type" value="Genomic_DNA"/>
</dbReference>
<organism evidence="2 3">
    <name type="scientific">Chitinophaga flava</name>
    <dbReference type="NCBI Taxonomy" id="2259036"/>
    <lineage>
        <taxon>Bacteria</taxon>
        <taxon>Pseudomonadati</taxon>
        <taxon>Bacteroidota</taxon>
        <taxon>Chitinophagia</taxon>
        <taxon>Chitinophagales</taxon>
        <taxon>Chitinophagaceae</taxon>
        <taxon>Chitinophaga</taxon>
    </lineage>
</organism>
<keyword evidence="1" id="KW-0732">Signal</keyword>